<evidence type="ECO:0000313" key="1">
    <source>
        <dbReference type="EMBL" id="GAT52952.1"/>
    </source>
</evidence>
<accession>A0ABQ0LPE3</accession>
<proteinExistence type="predicted"/>
<dbReference type="Proteomes" id="UP000815677">
    <property type="component" value="Unassembled WGS sequence"/>
</dbReference>
<reference evidence="1" key="1">
    <citation type="submission" date="2014-09" db="EMBL/GenBank/DDBJ databases">
        <title>Genome sequence of the luminous mushroom Mycena chlorophos for searching fungal bioluminescence genes.</title>
        <authorList>
            <person name="Tanaka Y."/>
            <person name="Kasuga D."/>
            <person name="Oba Y."/>
            <person name="Hase S."/>
            <person name="Sato K."/>
            <person name="Oba Y."/>
            <person name="Sakakibara Y."/>
        </authorList>
    </citation>
    <scope>NUCLEOTIDE SEQUENCE</scope>
</reference>
<gene>
    <name evidence="1" type="ORF">MCHLO_09959</name>
</gene>
<sequence>MDEALSEKMVPIMCQCGTLKQMQHPSSCFVVIACSEAPLEMLEFTSALRGARLHWHSETLSLARVDLPTSEPDLAKIASRLATKTTSSREVTLSFGFTTWVFLDRGPHQRAARFVLNRRPSPPTESQVLVAIEERRPAPCRRPLSSSLELAVIFKVIALVLLNELPPTINRF</sequence>
<keyword evidence="2" id="KW-1185">Reference proteome</keyword>
<protein>
    <submittedName>
        <fullName evidence="1">Uncharacterized protein</fullName>
    </submittedName>
</protein>
<organism evidence="1 2">
    <name type="scientific">Mycena chlorophos</name>
    <name type="common">Agaric fungus</name>
    <name type="synonym">Agaricus chlorophos</name>
    <dbReference type="NCBI Taxonomy" id="658473"/>
    <lineage>
        <taxon>Eukaryota</taxon>
        <taxon>Fungi</taxon>
        <taxon>Dikarya</taxon>
        <taxon>Basidiomycota</taxon>
        <taxon>Agaricomycotina</taxon>
        <taxon>Agaricomycetes</taxon>
        <taxon>Agaricomycetidae</taxon>
        <taxon>Agaricales</taxon>
        <taxon>Marasmiineae</taxon>
        <taxon>Mycenaceae</taxon>
        <taxon>Mycena</taxon>
    </lineage>
</organism>
<name>A0ABQ0LPE3_MYCCL</name>
<dbReference type="EMBL" id="DF848005">
    <property type="protein sequence ID" value="GAT52952.1"/>
    <property type="molecule type" value="Genomic_DNA"/>
</dbReference>
<evidence type="ECO:0000313" key="2">
    <source>
        <dbReference type="Proteomes" id="UP000815677"/>
    </source>
</evidence>